<evidence type="ECO:0000313" key="10">
    <source>
        <dbReference type="RefSeq" id="XP_025421439.1"/>
    </source>
</evidence>
<feature type="chain" id="PRO_5044519767" description="Phospholipase B-like" evidence="7">
    <location>
        <begin position="17"/>
        <end position="555"/>
    </location>
</feature>
<feature type="signal peptide" evidence="7">
    <location>
        <begin position="1"/>
        <end position="16"/>
    </location>
</feature>
<dbReference type="GeneID" id="112691407"/>
<dbReference type="RefSeq" id="XP_025421439.1">
    <property type="nucleotide sequence ID" value="XM_025565654.1"/>
</dbReference>
<organism evidence="8 10">
    <name type="scientific">Sipha flava</name>
    <name type="common">yellow sugarcane aphid</name>
    <dbReference type="NCBI Taxonomy" id="143950"/>
    <lineage>
        <taxon>Eukaryota</taxon>
        <taxon>Metazoa</taxon>
        <taxon>Ecdysozoa</taxon>
        <taxon>Arthropoda</taxon>
        <taxon>Hexapoda</taxon>
        <taxon>Insecta</taxon>
        <taxon>Pterygota</taxon>
        <taxon>Neoptera</taxon>
        <taxon>Paraneoptera</taxon>
        <taxon>Hemiptera</taxon>
        <taxon>Sternorrhyncha</taxon>
        <taxon>Aphidomorpha</taxon>
        <taxon>Aphidoidea</taxon>
        <taxon>Aphididae</taxon>
        <taxon>Sipha</taxon>
    </lineage>
</organism>
<dbReference type="Proteomes" id="UP000694846">
    <property type="component" value="Unplaced"/>
</dbReference>
<dbReference type="PANTHER" id="PTHR12370:SF3">
    <property type="entry name" value="PHOSPHOLIPASE B-LIKE 2-RELATED"/>
    <property type="match status" value="1"/>
</dbReference>
<dbReference type="Pfam" id="PF04916">
    <property type="entry name" value="Phospholip_B"/>
    <property type="match status" value="1"/>
</dbReference>
<evidence type="ECO:0000256" key="6">
    <source>
        <dbReference type="ARBA" id="ARBA00023180"/>
    </source>
</evidence>
<keyword evidence="6" id="KW-0325">Glycoprotein</keyword>
<dbReference type="PANTHER" id="PTHR12370">
    <property type="entry name" value="PHOSPHOLIPASE B-RELATED"/>
    <property type="match status" value="1"/>
</dbReference>
<keyword evidence="8" id="KW-1185">Reference proteome</keyword>
<reference evidence="9 10" key="1">
    <citation type="submission" date="2025-04" db="UniProtKB">
        <authorList>
            <consortium name="RefSeq"/>
        </authorList>
    </citation>
    <scope>IDENTIFICATION</scope>
    <source>
        <tissue evidence="9 10">Whole body</tissue>
    </source>
</reference>
<dbReference type="OrthoDB" id="443524at2759"/>
<dbReference type="AlphaFoldDB" id="A0A8B8GDY3"/>
<dbReference type="GO" id="GO:0005576">
    <property type="term" value="C:extracellular region"/>
    <property type="evidence" value="ECO:0007669"/>
    <property type="project" value="TreeGrafter"/>
</dbReference>
<gene>
    <name evidence="9 10 11 12" type="primary">LOC112691407</name>
</gene>
<proteinExistence type="inferred from homology"/>
<dbReference type="RefSeq" id="XP_025421442.1">
    <property type="nucleotide sequence ID" value="XM_025565657.1"/>
</dbReference>
<dbReference type="RefSeq" id="XP_025421438.1">
    <property type="nucleotide sequence ID" value="XM_025565653.1"/>
</dbReference>
<name>A0A8B8GDY3_9HEMI</name>
<evidence type="ECO:0000313" key="12">
    <source>
        <dbReference type="RefSeq" id="XP_025421442.1"/>
    </source>
</evidence>
<sequence>MMIQMIVLLTVTSVLPLQCTCVCDRNEIFYAVADDNDNISIRTTENGRFVAKVSYTHCINTTGWDYLEILTSSKEDDSMQAYAAGLLEGWITADLINSYWYNVFQTFCVGRSDLCVKLNEYMHSNREWIISQVMLKNGSDAYWYQVGLMYKQLDGLYDGYKLNIKKGMQSLSWENFFWMNIQEDLYDLCDTFNSSHPHKKPFGTGSCSVLIKLLPGHKELYISHVTWNWYETMLRIQKRYRLNYKESKLSNQLVFGHDIQFSSYPGFLYSMDDFYLISSGLAITETTNSVYNPQLWDNVQPIGQILVFIRAMVANRLAPDGLAWTKLFKKYNSGTYNNQWLLINYSLFRPGRKMPKNGLLFIHEEMPGLTETQDVTKQFLSQMYWASYNVPFIPEIFNASGQGDMVKRYGNWFSYRNTPRARIFARDHVNVKDMSSMLFLMRSNDFRNDPEARCESCVPPYSAENAISSRDDLNDLNGVYPFEALGYSNWGAIDAKITSYKMFNEHMFLSVSGPTKGTNGVLGKYCWSRTQVKNISHVGLPDCWDFKPETHHWVF</sequence>
<dbReference type="GO" id="GO:0004620">
    <property type="term" value="F:phospholipase activity"/>
    <property type="evidence" value="ECO:0007669"/>
    <property type="project" value="InterPro"/>
</dbReference>
<dbReference type="Gene3D" id="3.60.60.30">
    <property type="match status" value="1"/>
</dbReference>
<evidence type="ECO:0000256" key="2">
    <source>
        <dbReference type="ARBA" id="ARBA00022729"/>
    </source>
</evidence>
<dbReference type="EC" id="3.1.1.-" evidence="7"/>
<dbReference type="InterPro" id="IPR007000">
    <property type="entry name" value="PLipase_B-like"/>
</dbReference>
<evidence type="ECO:0000256" key="7">
    <source>
        <dbReference type="RuleBase" id="RU364138"/>
    </source>
</evidence>
<comment type="function">
    <text evidence="7">Putative phospholipase.</text>
</comment>
<evidence type="ECO:0000313" key="11">
    <source>
        <dbReference type="RefSeq" id="XP_025421440.1"/>
    </source>
</evidence>
<keyword evidence="3 7" id="KW-0378">Hydrolase</keyword>
<accession>A0A8B8GDY3</accession>
<evidence type="ECO:0000256" key="3">
    <source>
        <dbReference type="ARBA" id="ARBA00022801"/>
    </source>
</evidence>
<keyword evidence="5 7" id="KW-0443">Lipid metabolism</keyword>
<evidence type="ECO:0000256" key="5">
    <source>
        <dbReference type="ARBA" id="ARBA00023098"/>
    </source>
</evidence>
<keyword evidence="4 7" id="KW-0442">Lipid degradation</keyword>
<comment type="similarity">
    <text evidence="1 7">Belongs to the phospholipase B-like family.</text>
</comment>
<dbReference type="RefSeq" id="XP_025421440.1">
    <property type="nucleotide sequence ID" value="XM_025565655.1"/>
</dbReference>
<evidence type="ECO:0000313" key="8">
    <source>
        <dbReference type="Proteomes" id="UP000694846"/>
    </source>
</evidence>
<dbReference type="GO" id="GO:0009395">
    <property type="term" value="P:phospholipid catabolic process"/>
    <property type="evidence" value="ECO:0007669"/>
    <property type="project" value="TreeGrafter"/>
</dbReference>
<evidence type="ECO:0000313" key="9">
    <source>
        <dbReference type="RefSeq" id="XP_025421438.1"/>
    </source>
</evidence>
<evidence type="ECO:0000256" key="1">
    <source>
        <dbReference type="ARBA" id="ARBA00007835"/>
    </source>
</evidence>
<protein>
    <recommendedName>
        <fullName evidence="7">Phospholipase B-like</fullName>
        <ecNumber evidence="7">3.1.1.-</ecNumber>
    </recommendedName>
</protein>
<evidence type="ECO:0000256" key="4">
    <source>
        <dbReference type="ARBA" id="ARBA00022963"/>
    </source>
</evidence>
<keyword evidence="2 7" id="KW-0732">Signal</keyword>